<dbReference type="SUPFAM" id="SSF111369">
    <property type="entry name" value="HlyD-like secretion proteins"/>
    <property type="match status" value="1"/>
</dbReference>
<evidence type="ECO:0000256" key="1">
    <source>
        <dbReference type="ARBA" id="ARBA00009477"/>
    </source>
</evidence>
<keyword evidence="6" id="KW-1185">Reference proteome</keyword>
<feature type="transmembrane region" description="Helical" evidence="3">
    <location>
        <begin position="16"/>
        <end position="40"/>
    </location>
</feature>
<dbReference type="Proteomes" id="UP001424741">
    <property type="component" value="Unassembled WGS sequence"/>
</dbReference>
<dbReference type="PANTHER" id="PTHR30469">
    <property type="entry name" value="MULTIDRUG RESISTANCE PROTEIN MDTA"/>
    <property type="match status" value="1"/>
</dbReference>
<evidence type="ECO:0000256" key="3">
    <source>
        <dbReference type="SAM" id="Phobius"/>
    </source>
</evidence>
<organism evidence="5 6">
    <name type="scientific">Rubritalea halochordaticola</name>
    <dbReference type="NCBI Taxonomy" id="714537"/>
    <lineage>
        <taxon>Bacteria</taxon>
        <taxon>Pseudomonadati</taxon>
        <taxon>Verrucomicrobiota</taxon>
        <taxon>Verrucomicrobiia</taxon>
        <taxon>Verrucomicrobiales</taxon>
        <taxon>Rubritaleaceae</taxon>
        <taxon>Rubritalea</taxon>
    </lineage>
</organism>
<sequence length="395" mass="43095">MENTIQTEKREGASKVGAVFMGLIAVVVIAVGVGIMMVMVKNPVEATKEERRELIPRVETVTVDEINYTVQIATQGQVLPVTQTQIISEVGGSVTYVSDKLKAGGAFTKGEEMVRLEQADYEATLANAKAQVADAKLNLAQEEARAEQALREWKKLGRGEQASDLVLRKPQIESAKARLESSEAAVNKAVRDLERTVTRAPYDCIVESANIDEGGYVAPGGRIAEVYASQKMELRLPLSLEDVGFLPEEFKGAEATVRAVIGGKPVTWQGKIVRSEGGVDRETMTMMMVVEVVPKQGEQRFALPPKGLFVNGEFQGEKLEGVVRVPRQALTGEGKVYVMGDDNTLRIVAVEVERTERDYVIVTKGLKQGDQVITSPIELPVEGMKVEPVKQKGLK</sequence>
<evidence type="ECO:0000256" key="2">
    <source>
        <dbReference type="SAM" id="Coils"/>
    </source>
</evidence>
<evidence type="ECO:0000259" key="4">
    <source>
        <dbReference type="Pfam" id="PF25967"/>
    </source>
</evidence>
<dbReference type="RefSeq" id="WP_346186944.1">
    <property type="nucleotide sequence ID" value="NZ_BAABRL010000001.1"/>
</dbReference>
<keyword evidence="2" id="KW-0175">Coiled coil</keyword>
<accession>A0ABP9UTN8</accession>
<proteinExistence type="inferred from homology"/>
<feature type="domain" description="Multidrug resistance protein MdtA-like C-terminal permuted SH3" evidence="4">
    <location>
        <begin position="322"/>
        <end position="377"/>
    </location>
</feature>
<keyword evidence="3" id="KW-0472">Membrane</keyword>
<gene>
    <name evidence="5" type="primary">mdtA_1</name>
    <name evidence="5" type="ORF">Rhal01_00013</name>
</gene>
<dbReference type="Gene3D" id="1.10.287.470">
    <property type="entry name" value="Helix hairpin bin"/>
    <property type="match status" value="1"/>
</dbReference>
<reference evidence="5 6" key="1">
    <citation type="submission" date="2024-02" db="EMBL/GenBank/DDBJ databases">
        <title>Rubritalea halochordaticola NBRC 107102.</title>
        <authorList>
            <person name="Ichikawa N."/>
            <person name="Katano-Makiyama Y."/>
            <person name="Hidaka K."/>
        </authorList>
    </citation>
    <scope>NUCLEOTIDE SEQUENCE [LARGE SCALE GENOMIC DNA]</scope>
    <source>
        <strain evidence="5 6">NBRC 107102</strain>
    </source>
</reference>
<dbReference type="PANTHER" id="PTHR30469:SF12">
    <property type="entry name" value="MULTIDRUG RESISTANCE PROTEIN MDTA"/>
    <property type="match status" value="1"/>
</dbReference>
<dbReference type="Gene3D" id="2.40.50.100">
    <property type="match status" value="1"/>
</dbReference>
<protein>
    <submittedName>
        <fullName evidence="5">Multidrug resistance protein MdtA</fullName>
    </submittedName>
</protein>
<dbReference type="Gene3D" id="2.40.30.170">
    <property type="match status" value="1"/>
</dbReference>
<name>A0ABP9UTN8_9BACT</name>
<dbReference type="EMBL" id="BAABRL010000001">
    <property type="protein sequence ID" value="GAA5493861.1"/>
    <property type="molecule type" value="Genomic_DNA"/>
</dbReference>
<dbReference type="InterPro" id="IPR058627">
    <property type="entry name" value="MdtA-like_C"/>
</dbReference>
<comment type="caution">
    <text evidence="5">The sequence shown here is derived from an EMBL/GenBank/DDBJ whole genome shotgun (WGS) entry which is preliminary data.</text>
</comment>
<dbReference type="InterPro" id="IPR006143">
    <property type="entry name" value="RND_pump_MFP"/>
</dbReference>
<keyword evidence="3" id="KW-0812">Transmembrane</keyword>
<evidence type="ECO:0000313" key="5">
    <source>
        <dbReference type="EMBL" id="GAA5493861.1"/>
    </source>
</evidence>
<dbReference type="Pfam" id="PF25967">
    <property type="entry name" value="RND-MFP_C"/>
    <property type="match status" value="1"/>
</dbReference>
<evidence type="ECO:0000313" key="6">
    <source>
        <dbReference type="Proteomes" id="UP001424741"/>
    </source>
</evidence>
<dbReference type="NCBIfam" id="TIGR01730">
    <property type="entry name" value="RND_mfp"/>
    <property type="match status" value="1"/>
</dbReference>
<dbReference type="Gene3D" id="2.40.420.20">
    <property type="match status" value="1"/>
</dbReference>
<feature type="coiled-coil region" evidence="2">
    <location>
        <begin position="118"/>
        <end position="192"/>
    </location>
</feature>
<keyword evidence="3" id="KW-1133">Transmembrane helix</keyword>
<comment type="similarity">
    <text evidence="1">Belongs to the membrane fusion protein (MFP) (TC 8.A.1) family.</text>
</comment>